<evidence type="ECO:0000313" key="2">
    <source>
        <dbReference type="Proteomes" id="UP000189883"/>
    </source>
</evidence>
<reference evidence="1 2" key="1">
    <citation type="submission" date="2015-06" db="EMBL/GenBank/DDBJ databases">
        <title>R. anatipestifer strain HXb2 is the most virulent strain so far, and the genome sequence would help us uncover the pathogenesis.</title>
        <authorList>
            <person name="Hu Q."/>
            <person name="Qi J."/>
            <person name="Bo H."/>
            <person name="Liu G."/>
            <person name="Tao M."/>
            <person name="Ding Y."/>
            <person name="Xue Y."/>
        </authorList>
    </citation>
    <scope>NUCLEOTIDE SEQUENCE [LARGE SCALE GENOMIC DNA]</scope>
    <source>
        <strain evidence="1 2">HXb2</strain>
    </source>
</reference>
<sequence>MNARILELIKQPQLIQKDDVALLDKELKHQPYLQSLRALKLMGTHRFFPENYNSVLSETAAFTTDKKILYQLIFGKPKKIEEVQPLVSEEVSVEKIEEAVTPSETNVLSENTEEVPVTMGIVLEEEELEVVDFDEAMEPQLSITDEIQSDEKIEIVEESNIQETKVDSEEVAETDSKEEEATSLSFQEMETFLPNIKFKAPNTELKIENNVKIEVAKENIVEEQKSVVTEETPLEVLVESMEDKLNDSRPQLEENLVSEWKPMSIETHLPDALIGKSKPSLEFKEEVKEEPILVENNNTEILVKEGTLEDLGEESEERQALNVSFFGDTPAPIDAVVATETQPEVEESNVPSFINTWQNWLKIDRTVVPEVDKKSQIIDKFIETNPSIAKVDKHTPIKEEKEFVIKEKGDDISHLMTETLAQLYVEQHLYTKAIEAYGILQNKYPEKVDIYAEKIEEIKQMRMGGRA</sequence>
<accession>A0A1S7DSX7</accession>
<name>A0A1S7DSX7_RIEAN</name>
<dbReference type="RefSeq" id="WP_079207386.1">
    <property type="nucleotide sequence ID" value="NZ_CP011859.1"/>
</dbReference>
<evidence type="ECO:0000313" key="1">
    <source>
        <dbReference type="EMBL" id="AQY22161.1"/>
    </source>
</evidence>
<dbReference type="EMBL" id="CP011859">
    <property type="protein sequence ID" value="AQY22161.1"/>
    <property type="molecule type" value="Genomic_DNA"/>
</dbReference>
<dbReference type="Proteomes" id="UP000189883">
    <property type="component" value="Chromosome"/>
</dbReference>
<dbReference type="AlphaFoldDB" id="A0A1S7DSX7"/>
<organism evidence="1 2">
    <name type="scientific">Riemerella anatipestifer</name>
    <name type="common">Moraxella anatipestifer</name>
    <dbReference type="NCBI Taxonomy" id="34085"/>
    <lineage>
        <taxon>Bacteria</taxon>
        <taxon>Pseudomonadati</taxon>
        <taxon>Bacteroidota</taxon>
        <taxon>Flavobacteriia</taxon>
        <taxon>Flavobacteriales</taxon>
        <taxon>Weeksellaceae</taxon>
        <taxon>Riemerella</taxon>
    </lineage>
</organism>
<proteinExistence type="predicted"/>
<protein>
    <submittedName>
        <fullName evidence="1">Uncharacterized protein</fullName>
    </submittedName>
</protein>
<gene>
    <name evidence="1" type="ORF">AB406_1213</name>
</gene>